<dbReference type="Gene3D" id="2.160.10.10">
    <property type="entry name" value="Hexapeptide repeat proteins"/>
    <property type="match status" value="1"/>
</dbReference>
<dbReference type="SUPFAM" id="SSF51182">
    <property type="entry name" value="RmlC-like cupins"/>
    <property type="match status" value="1"/>
</dbReference>
<feature type="non-terminal residue" evidence="2">
    <location>
        <position position="195"/>
    </location>
</feature>
<protein>
    <recommendedName>
        <fullName evidence="1">Sugar 3,4-ketoisomerase QdtA cupin domain-containing protein</fullName>
    </recommendedName>
</protein>
<reference evidence="2" key="1">
    <citation type="journal article" date="2014" name="Front. Microbiol.">
        <title>High frequency of phylogenetically diverse reductive dehalogenase-homologous genes in deep subseafloor sedimentary metagenomes.</title>
        <authorList>
            <person name="Kawai M."/>
            <person name="Futagami T."/>
            <person name="Toyoda A."/>
            <person name="Takaki Y."/>
            <person name="Nishi S."/>
            <person name="Hori S."/>
            <person name="Arai W."/>
            <person name="Tsubouchi T."/>
            <person name="Morono Y."/>
            <person name="Uchiyama I."/>
            <person name="Ito T."/>
            <person name="Fujiyama A."/>
            <person name="Inagaki F."/>
            <person name="Takami H."/>
        </authorList>
    </citation>
    <scope>NUCLEOTIDE SEQUENCE</scope>
    <source>
        <strain evidence="2">Expedition CK06-06</strain>
    </source>
</reference>
<dbReference type="SUPFAM" id="SSF51161">
    <property type="entry name" value="Trimeric LpxA-like enzymes"/>
    <property type="match status" value="1"/>
</dbReference>
<dbReference type="Gene3D" id="2.60.120.10">
    <property type="entry name" value="Jelly Rolls"/>
    <property type="match status" value="1"/>
</dbReference>
<evidence type="ECO:0000313" key="2">
    <source>
        <dbReference type="EMBL" id="GAH53606.1"/>
    </source>
</evidence>
<dbReference type="InterPro" id="IPR011051">
    <property type="entry name" value="RmlC_Cupin_sf"/>
</dbReference>
<comment type="caution">
    <text evidence="2">The sequence shown here is derived from an EMBL/GenBank/DDBJ whole genome shotgun (WGS) entry which is preliminary data.</text>
</comment>
<dbReference type="InterPro" id="IPR008894">
    <property type="entry name" value="QdtA_cupin_dom"/>
</dbReference>
<gene>
    <name evidence="2" type="ORF">S03H2_40062</name>
</gene>
<proteinExistence type="predicted"/>
<dbReference type="EMBL" id="BARU01024810">
    <property type="protein sequence ID" value="GAH53606.1"/>
    <property type="molecule type" value="Genomic_DNA"/>
</dbReference>
<name>X1G6S1_9ZZZZ</name>
<dbReference type="InterPro" id="IPR011004">
    <property type="entry name" value="Trimer_LpxA-like_sf"/>
</dbReference>
<dbReference type="AlphaFoldDB" id="X1G6S1"/>
<accession>X1G6S1</accession>
<dbReference type="CDD" id="cd20292">
    <property type="entry name" value="cupin_QdtA-like"/>
    <property type="match status" value="1"/>
</dbReference>
<dbReference type="InterPro" id="IPR014710">
    <property type="entry name" value="RmlC-like_jellyroll"/>
</dbReference>
<organism evidence="2">
    <name type="scientific">marine sediment metagenome</name>
    <dbReference type="NCBI Taxonomy" id="412755"/>
    <lineage>
        <taxon>unclassified sequences</taxon>
        <taxon>metagenomes</taxon>
        <taxon>ecological metagenomes</taxon>
    </lineage>
</organism>
<dbReference type="Pfam" id="PF05523">
    <property type="entry name" value="FdtA"/>
    <property type="match status" value="1"/>
</dbReference>
<sequence length="195" mass="22548">MKNCRIINFKKIGNSDVGFLTALEENREIPFNIKRIYYIYNIPKEIKRGFHAHKRLGQVLICVNGNVKIKADDGNEKKIIELNNPNKGLYIGPGVWHEMYDFTQNSVLLVLASDYYDESDYIRDYAEFLKYKECKLKKDIFIHENAIVDSKNIGEKTRIWGFSHVLVGAEIGENCNICEHVFIENDVKLGNNVTV</sequence>
<evidence type="ECO:0000259" key="1">
    <source>
        <dbReference type="Pfam" id="PF05523"/>
    </source>
</evidence>
<feature type="domain" description="Sugar 3,4-ketoisomerase QdtA cupin" evidence="1">
    <location>
        <begin position="2"/>
        <end position="132"/>
    </location>
</feature>